<dbReference type="CDD" id="cd13603">
    <property type="entry name" value="PBP2_TRAP_Siap_TeaA_like"/>
    <property type="match status" value="1"/>
</dbReference>
<dbReference type="Pfam" id="PF03480">
    <property type="entry name" value="DctP"/>
    <property type="match status" value="1"/>
</dbReference>
<evidence type="ECO:0000313" key="5">
    <source>
        <dbReference type="EMBL" id="NML44768.1"/>
    </source>
</evidence>
<dbReference type="PIRSF" id="PIRSF006470">
    <property type="entry name" value="DctB"/>
    <property type="match status" value="1"/>
</dbReference>
<dbReference type="InterPro" id="IPR004682">
    <property type="entry name" value="TRAP_DctP"/>
</dbReference>
<dbReference type="AlphaFoldDB" id="A0A848HAZ4"/>
<evidence type="ECO:0000313" key="6">
    <source>
        <dbReference type="Proteomes" id="UP000541185"/>
    </source>
</evidence>
<dbReference type="InterPro" id="IPR018389">
    <property type="entry name" value="DctP_fam"/>
</dbReference>
<gene>
    <name evidence="5" type="ORF">HHL11_13495</name>
</gene>
<dbReference type="Gene3D" id="3.40.190.170">
    <property type="entry name" value="Bacterial extracellular solute-binding protein, family 7"/>
    <property type="match status" value="1"/>
</dbReference>
<evidence type="ECO:0000256" key="2">
    <source>
        <dbReference type="ARBA" id="ARBA00009023"/>
    </source>
</evidence>
<protein>
    <submittedName>
        <fullName evidence="5">TRAP transporter substrate-binding protein</fullName>
    </submittedName>
</protein>
<dbReference type="NCBIfam" id="TIGR00787">
    <property type="entry name" value="dctP"/>
    <property type="match status" value="1"/>
</dbReference>
<comment type="caution">
    <text evidence="5">The sequence shown here is derived from an EMBL/GenBank/DDBJ whole genome shotgun (WGS) entry which is preliminary data.</text>
</comment>
<dbReference type="PANTHER" id="PTHR33376">
    <property type="match status" value="1"/>
</dbReference>
<dbReference type="InterPro" id="IPR038404">
    <property type="entry name" value="TRAP_DctP_sf"/>
</dbReference>
<evidence type="ECO:0000256" key="1">
    <source>
        <dbReference type="ARBA" id="ARBA00004196"/>
    </source>
</evidence>
<dbReference type="PANTHER" id="PTHR33376:SF4">
    <property type="entry name" value="SIALIC ACID-BINDING PERIPLASMIC PROTEIN SIAP"/>
    <property type="match status" value="1"/>
</dbReference>
<dbReference type="EMBL" id="JABBFX010000001">
    <property type="protein sequence ID" value="NML44768.1"/>
    <property type="molecule type" value="Genomic_DNA"/>
</dbReference>
<dbReference type="GO" id="GO:0030288">
    <property type="term" value="C:outer membrane-bounded periplasmic space"/>
    <property type="evidence" value="ECO:0007669"/>
    <property type="project" value="InterPro"/>
</dbReference>
<dbReference type="NCBIfam" id="NF037995">
    <property type="entry name" value="TRAP_S1"/>
    <property type="match status" value="1"/>
</dbReference>
<keyword evidence="4" id="KW-0732">Signal</keyword>
<accession>A0A848HAZ4</accession>
<proteinExistence type="inferred from homology"/>
<dbReference type="GO" id="GO:0055085">
    <property type="term" value="P:transmembrane transport"/>
    <property type="evidence" value="ECO:0007669"/>
    <property type="project" value="InterPro"/>
</dbReference>
<dbReference type="RefSeq" id="WP_169418874.1">
    <property type="nucleotide sequence ID" value="NZ_JABBFX010000001.1"/>
</dbReference>
<reference evidence="5 6" key="1">
    <citation type="submission" date="2020-04" db="EMBL/GenBank/DDBJ databases">
        <title>Ramlibacter sp. G-1-2-2 isolated from soil.</title>
        <authorList>
            <person name="Dahal R.H."/>
        </authorList>
    </citation>
    <scope>NUCLEOTIDE SEQUENCE [LARGE SCALE GENOMIC DNA]</scope>
    <source>
        <strain evidence="5 6">G-1-2-2</strain>
    </source>
</reference>
<keyword evidence="6" id="KW-1185">Reference proteome</keyword>
<organism evidence="5 6">
    <name type="scientific">Ramlibacter agri</name>
    <dbReference type="NCBI Taxonomy" id="2728837"/>
    <lineage>
        <taxon>Bacteria</taxon>
        <taxon>Pseudomonadati</taxon>
        <taxon>Pseudomonadota</taxon>
        <taxon>Betaproteobacteria</taxon>
        <taxon>Burkholderiales</taxon>
        <taxon>Comamonadaceae</taxon>
        <taxon>Ramlibacter</taxon>
    </lineage>
</organism>
<evidence type="ECO:0000256" key="3">
    <source>
        <dbReference type="ARBA" id="ARBA00022448"/>
    </source>
</evidence>
<name>A0A848HAZ4_9BURK</name>
<evidence type="ECO:0000256" key="4">
    <source>
        <dbReference type="ARBA" id="ARBA00022729"/>
    </source>
</evidence>
<keyword evidence="3" id="KW-0813">Transport</keyword>
<sequence length="341" mass="36751">MIISASIQRRTVLGAIAAAPFVSGPFITRARAAEFTFKVAHPLAATHPTHLRLQQAADNIAKDTEGRIELRLFPNNQLGGEVDLLNQVRSGAVEMFVVGGLIASSVVPMAALDGVGFAFKDTPSVLKGMDGALGAHIRAALMQANLYATSTIWDYGFRQITSSAHPVKAVSDLAGMKIRVPGAAAYVDLFKALGAAPTSIQFNEVYPALQTKIVDGQENPLGTILTSKFYEVQKFCAMSNHIWQGNWVLINGRVWRGLPPKLQEVLEKRLNEAGLLQRQDLASQEAGYRDTMAKAGMAFNAVDADSFRKKLTASGYYTEARKKFGDAAWKVLENAAGGSLA</sequence>
<dbReference type="Proteomes" id="UP000541185">
    <property type="component" value="Unassembled WGS sequence"/>
</dbReference>
<comment type="subcellular location">
    <subcellularLocation>
        <location evidence="1">Cell envelope</location>
    </subcellularLocation>
</comment>
<comment type="similarity">
    <text evidence="2">Belongs to the bacterial solute-binding protein 7 family.</text>
</comment>